<evidence type="ECO:0000256" key="1">
    <source>
        <dbReference type="SAM" id="SignalP"/>
    </source>
</evidence>
<protein>
    <submittedName>
        <fullName evidence="3">DUF4440 domain-containing protein</fullName>
    </submittedName>
</protein>
<feature type="signal peptide" evidence="1">
    <location>
        <begin position="1"/>
        <end position="20"/>
    </location>
</feature>
<dbReference type="Gene3D" id="3.10.450.50">
    <property type="match status" value="1"/>
</dbReference>
<dbReference type="Proteomes" id="UP000240357">
    <property type="component" value="Unassembled WGS sequence"/>
</dbReference>
<accession>A0A2T2YLM6</accession>
<keyword evidence="4" id="KW-1185">Reference proteome</keyword>
<reference evidence="3 4" key="1">
    <citation type="submission" date="2018-03" db="EMBL/GenBank/DDBJ databases">
        <title>Adhaeribacter sp. HMF7605 Genome sequencing and assembly.</title>
        <authorList>
            <person name="Kang H."/>
            <person name="Kang J."/>
            <person name="Cha I."/>
            <person name="Kim H."/>
            <person name="Joh K."/>
        </authorList>
    </citation>
    <scope>NUCLEOTIDE SEQUENCE [LARGE SCALE GENOMIC DNA]</scope>
    <source>
        <strain evidence="3 4">HMF7605</strain>
    </source>
</reference>
<feature type="domain" description="DUF4440" evidence="2">
    <location>
        <begin position="28"/>
        <end position="134"/>
    </location>
</feature>
<dbReference type="RefSeq" id="WP_106932601.1">
    <property type="nucleotide sequence ID" value="NZ_PYFT01000001.1"/>
</dbReference>
<evidence type="ECO:0000259" key="2">
    <source>
        <dbReference type="Pfam" id="PF14534"/>
    </source>
</evidence>
<dbReference type="Pfam" id="PF14534">
    <property type="entry name" value="DUF4440"/>
    <property type="match status" value="1"/>
</dbReference>
<dbReference type="InterPro" id="IPR032710">
    <property type="entry name" value="NTF2-like_dom_sf"/>
</dbReference>
<sequence length="145" mass="16255">MKKILCFFVFFSSLTLVSYAQSGDEKQVTAAVETFKKAMISRDKNLLESITADELSYGHSSGKVEDKTAFVNGVLNDPIHFNEIDLQDQTIRLAGNTAIVRHAFNAKTTNNGKPGEVKIRNLLIWQKQKGQWKLLARQAFKVPVP</sequence>
<gene>
    <name evidence="3" type="ORF">AHMF7605_24445</name>
</gene>
<keyword evidence="1" id="KW-0732">Signal</keyword>
<evidence type="ECO:0000313" key="4">
    <source>
        <dbReference type="Proteomes" id="UP000240357"/>
    </source>
</evidence>
<comment type="caution">
    <text evidence="3">The sequence shown here is derived from an EMBL/GenBank/DDBJ whole genome shotgun (WGS) entry which is preliminary data.</text>
</comment>
<organism evidence="3 4">
    <name type="scientific">Adhaeribacter arboris</name>
    <dbReference type="NCBI Taxonomy" id="2072846"/>
    <lineage>
        <taxon>Bacteria</taxon>
        <taxon>Pseudomonadati</taxon>
        <taxon>Bacteroidota</taxon>
        <taxon>Cytophagia</taxon>
        <taxon>Cytophagales</taxon>
        <taxon>Hymenobacteraceae</taxon>
        <taxon>Adhaeribacter</taxon>
    </lineage>
</organism>
<name>A0A2T2YLM6_9BACT</name>
<dbReference type="SUPFAM" id="SSF54427">
    <property type="entry name" value="NTF2-like"/>
    <property type="match status" value="1"/>
</dbReference>
<dbReference type="EMBL" id="PYFT01000001">
    <property type="protein sequence ID" value="PSR56423.1"/>
    <property type="molecule type" value="Genomic_DNA"/>
</dbReference>
<feature type="chain" id="PRO_5015481469" evidence="1">
    <location>
        <begin position="21"/>
        <end position="145"/>
    </location>
</feature>
<dbReference type="AlphaFoldDB" id="A0A2T2YLM6"/>
<evidence type="ECO:0000313" key="3">
    <source>
        <dbReference type="EMBL" id="PSR56423.1"/>
    </source>
</evidence>
<dbReference type="OrthoDB" id="5383110at2"/>
<proteinExistence type="predicted"/>
<dbReference type="InterPro" id="IPR027843">
    <property type="entry name" value="DUF4440"/>
</dbReference>